<evidence type="ECO:0000313" key="2">
    <source>
        <dbReference type="EMBL" id="ORY84234.1"/>
    </source>
</evidence>
<gene>
    <name evidence="2" type="ORF">BCR37DRAFT_386433</name>
</gene>
<dbReference type="AlphaFoldDB" id="A0A1Y2FLK3"/>
<dbReference type="RefSeq" id="XP_040726252.1">
    <property type="nucleotide sequence ID" value="XM_040870438.1"/>
</dbReference>
<sequence length="237" mass="28458">MSLPNLPTEVWWQILRFTDTKTLWPLRRVSRAFLRCIEDKLVSEILATDKAKYLMSKYTGDRYTKWYQADESPVRMLNMAAKQTFVYAAFNLSQSTSAWDHYQFPVYTWENWQEAEAEREYIRRNTIPNDWSLENAIRLSIWRDSDLRDLPLQTPPLTYDELHLSKVQIRRHIMVSEDSQSLLVPIYLLWAGHFECVEAPMHPDDFSLDATQRKTERRELYYWTNEGYYRLQREPGD</sequence>
<feature type="domain" description="F-box" evidence="1">
    <location>
        <begin position="1"/>
        <end position="45"/>
    </location>
</feature>
<reference evidence="2 3" key="1">
    <citation type="submission" date="2016-07" db="EMBL/GenBank/DDBJ databases">
        <title>Pervasive Adenine N6-methylation of Active Genes in Fungi.</title>
        <authorList>
            <consortium name="DOE Joint Genome Institute"/>
            <person name="Mondo S.J."/>
            <person name="Dannebaum R.O."/>
            <person name="Kuo R.C."/>
            <person name="Labutti K."/>
            <person name="Haridas S."/>
            <person name="Kuo A."/>
            <person name="Salamov A."/>
            <person name="Ahrendt S.R."/>
            <person name="Lipzen A."/>
            <person name="Sullivan W."/>
            <person name="Andreopoulos W.B."/>
            <person name="Clum A."/>
            <person name="Lindquist E."/>
            <person name="Daum C."/>
            <person name="Ramamoorthy G.K."/>
            <person name="Gryganskyi A."/>
            <person name="Culley D."/>
            <person name="Magnuson J.K."/>
            <person name="James T.Y."/>
            <person name="O'Malley M.A."/>
            <person name="Stajich J.E."/>
            <person name="Spatafora J.W."/>
            <person name="Visel A."/>
            <person name="Grigoriev I.V."/>
        </authorList>
    </citation>
    <scope>NUCLEOTIDE SEQUENCE [LARGE SCALE GENOMIC DNA]</scope>
    <source>
        <strain evidence="2 3">12-1054</strain>
    </source>
</reference>
<evidence type="ECO:0000259" key="1">
    <source>
        <dbReference type="PROSITE" id="PS50181"/>
    </source>
</evidence>
<dbReference type="Pfam" id="PF12937">
    <property type="entry name" value="F-box-like"/>
    <property type="match status" value="1"/>
</dbReference>
<dbReference type="CDD" id="cd09917">
    <property type="entry name" value="F-box_SF"/>
    <property type="match status" value="1"/>
</dbReference>
<protein>
    <recommendedName>
        <fullName evidence="1">F-box domain-containing protein</fullName>
    </recommendedName>
</protein>
<evidence type="ECO:0000313" key="3">
    <source>
        <dbReference type="Proteomes" id="UP000193685"/>
    </source>
</evidence>
<dbReference type="InterPro" id="IPR036047">
    <property type="entry name" value="F-box-like_dom_sf"/>
</dbReference>
<dbReference type="Proteomes" id="UP000193685">
    <property type="component" value="Unassembled WGS sequence"/>
</dbReference>
<dbReference type="EMBL" id="MCFI01000006">
    <property type="protein sequence ID" value="ORY84234.1"/>
    <property type="molecule type" value="Genomic_DNA"/>
</dbReference>
<dbReference type="GeneID" id="63787037"/>
<keyword evidence="3" id="KW-1185">Reference proteome</keyword>
<dbReference type="PROSITE" id="PS50181">
    <property type="entry name" value="FBOX"/>
    <property type="match status" value="1"/>
</dbReference>
<comment type="caution">
    <text evidence="2">The sequence shown here is derived from an EMBL/GenBank/DDBJ whole genome shotgun (WGS) entry which is preliminary data.</text>
</comment>
<name>A0A1Y2FLK3_PROLT</name>
<organism evidence="2 3">
    <name type="scientific">Protomyces lactucae-debilis</name>
    <dbReference type="NCBI Taxonomy" id="2754530"/>
    <lineage>
        <taxon>Eukaryota</taxon>
        <taxon>Fungi</taxon>
        <taxon>Dikarya</taxon>
        <taxon>Ascomycota</taxon>
        <taxon>Taphrinomycotina</taxon>
        <taxon>Taphrinomycetes</taxon>
        <taxon>Taphrinales</taxon>
        <taxon>Protomycetaceae</taxon>
        <taxon>Protomyces</taxon>
    </lineage>
</organism>
<proteinExistence type="predicted"/>
<accession>A0A1Y2FLK3</accession>
<dbReference type="InterPro" id="IPR001810">
    <property type="entry name" value="F-box_dom"/>
</dbReference>
<dbReference type="SUPFAM" id="SSF81383">
    <property type="entry name" value="F-box domain"/>
    <property type="match status" value="1"/>
</dbReference>